<proteinExistence type="predicted"/>
<evidence type="ECO:0000313" key="2">
    <source>
        <dbReference type="Proteomes" id="UP000183471"/>
    </source>
</evidence>
<protein>
    <submittedName>
        <fullName evidence="1">Uncharacterized protein</fullName>
    </submittedName>
</protein>
<evidence type="ECO:0000313" key="1">
    <source>
        <dbReference type="EMBL" id="SDQ82378.1"/>
    </source>
</evidence>
<comment type="caution">
    <text evidence="1">The sequence shown here is derived from an EMBL/GenBank/DDBJ whole genome shotgun (WGS) entry which is preliminary data.</text>
</comment>
<organism evidence="1 2">
    <name type="scientific">Nitrosospira multiformis</name>
    <dbReference type="NCBI Taxonomy" id="1231"/>
    <lineage>
        <taxon>Bacteria</taxon>
        <taxon>Pseudomonadati</taxon>
        <taxon>Pseudomonadota</taxon>
        <taxon>Betaproteobacteria</taxon>
        <taxon>Nitrosomonadales</taxon>
        <taxon>Nitrosomonadaceae</taxon>
        <taxon>Nitrosospira</taxon>
    </lineage>
</organism>
<name>A0ABY0TH29_9PROT</name>
<dbReference type="RefSeq" id="WP_074632850.1">
    <property type="nucleotide sequence ID" value="NZ_FNKY01000001.1"/>
</dbReference>
<sequence>MPKYVFYIRAEEGDIERLGSIIVDRPDGDLLGSYRHEEPLINFPETTVFWANALGSSIGIAPLNPLPIKKLTGL</sequence>
<dbReference type="EMBL" id="FNKY01000001">
    <property type="protein sequence ID" value="SDQ82378.1"/>
    <property type="molecule type" value="Genomic_DNA"/>
</dbReference>
<keyword evidence="2" id="KW-1185">Reference proteome</keyword>
<reference evidence="1 2" key="1">
    <citation type="submission" date="2016-10" db="EMBL/GenBank/DDBJ databases">
        <authorList>
            <person name="Varghese N."/>
            <person name="Submissions S."/>
        </authorList>
    </citation>
    <scope>NUCLEOTIDE SEQUENCE [LARGE SCALE GENOMIC DNA]</scope>
    <source>
        <strain evidence="1 2">Nl1</strain>
    </source>
</reference>
<dbReference type="Proteomes" id="UP000183471">
    <property type="component" value="Unassembled WGS sequence"/>
</dbReference>
<accession>A0ABY0TH29</accession>
<gene>
    <name evidence="1" type="ORF">SAMN05216402_2437</name>
</gene>